<dbReference type="InterPro" id="IPR012347">
    <property type="entry name" value="Ferritin-like"/>
</dbReference>
<protein>
    <submittedName>
        <fullName evidence="1">Ring-1,2-phenylacetyl-CoA epoxidase subunit PaaC</fullName>
    </submittedName>
</protein>
<dbReference type="EMBL" id="VLLL01000007">
    <property type="protein sequence ID" value="TWJ10471.1"/>
    <property type="molecule type" value="Genomic_DNA"/>
</dbReference>
<dbReference type="InterPro" id="IPR011882">
    <property type="entry name" value="PaaC"/>
</dbReference>
<dbReference type="GO" id="GO:0010124">
    <property type="term" value="P:phenylacetate catabolic process"/>
    <property type="evidence" value="ECO:0007669"/>
    <property type="project" value="InterPro"/>
</dbReference>
<dbReference type="RefSeq" id="WP_147141031.1">
    <property type="nucleotide sequence ID" value="NZ_BAABIJ010000003.1"/>
</dbReference>
<dbReference type="NCBIfam" id="TIGR02158">
    <property type="entry name" value="PA_CoA_Oxy3"/>
    <property type="match status" value="1"/>
</dbReference>
<dbReference type="Gene3D" id="1.20.1260.10">
    <property type="match status" value="1"/>
</dbReference>
<dbReference type="OrthoDB" id="9789947at2"/>
<evidence type="ECO:0000313" key="2">
    <source>
        <dbReference type="Proteomes" id="UP000321617"/>
    </source>
</evidence>
<dbReference type="PIRSF" id="PIRSF037834">
    <property type="entry name" value="PA_CoA_Oase3"/>
    <property type="match status" value="1"/>
</dbReference>
<dbReference type="InterPro" id="IPR052703">
    <property type="entry name" value="Aromatic_CoA_ox/epox"/>
</dbReference>
<dbReference type="InterPro" id="IPR009078">
    <property type="entry name" value="Ferritin-like_SF"/>
</dbReference>
<organism evidence="1 2">
    <name type="scientific">Stackebrandtia albiflava</name>
    <dbReference type="NCBI Taxonomy" id="406432"/>
    <lineage>
        <taxon>Bacteria</taxon>
        <taxon>Bacillati</taxon>
        <taxon>Actinomycetota</taxon>
        <taxon>Actinomycetes</taxon>
        <taxon>Glycomycetales</taxon>
        <taxon>Glycomycetaceae</taxon>
        <taxon>Stackebrandtia</taxon>
    </lineage>
</organism>
<name>A0A562UXW2_9ACTN</name>
<sequence length="239" mass="26911">MNEDVGYLLGLADDALIASHRLSEWSSQAHDLEEDIALSNIALDLLGQARMLLTLAGEREGAGRDEDALAYLRDEREFRNVQLVELPRGDFAVTVVRMLFFSAYQAELYLRLEAESGERPDLAAIAAKSLKEVAYHLDHATRWTVRLGDGTAESHRRAQRAVDELWPYTHELFETEGDLRGAWLARVERVLAEATLTRPADDADRFRPTGGRSGVHTEHMGYLLAEMQHLHRSHPGAVW</sequence>
<dbReference type="AlphaFoldDB" id="A0A562UXW2"/>
<dbReference type="PANTHER" id="PTHR30458:SF0">
    <property type="entry name" value="1,2-PHENYLACETYL-COA EPOXIDASE, SUBUNIT C"/>
    <property type="match status" value="1"/>
</dbReference>
<gene>
    <name evidence="1" type="ORF">LX16_3888</name>
</gene>
<dbReference type="Proteomes" id="UP000321617">
    <property type="component" value="Unassembled WGS sequence"/>
</dbReference>
<dbReference type="GO" id="GO:0005829">
    <property type="term" value="C:cytosol"/>
    <property type="evidence" value="ECO:0007669"/>
    <property type="project" value="TreeGrafter"/>
</dbReference>
<keyword evidence="2" id="KW-1185">Reference proteome</keyword>
<reference evidence="1 2" key="1">
    <citation type="journal article" date="2013" name="Stand. Genomic Sci.">
        <title>Genomic Encyclopedia of Type Strains, Phase I: The one thousand microbial genomes (KMG-I) project.</title>
        <authorList>
            <person name="Kyrpides N.C."/>
            <person name="Woyke T."/>
            <person name="Eisen J.A."/>
            <person name="Garrity G."/>
            <person name="Lilburn T.G."/>
            <person name="Beck B.J."/>
            <person name="Whitman W.B."/>
            <person name="Hugenholtz P."/>
            <person name="Klenk H.P."/>
        </authorList>
    </citation>
    <scope>NUCLEOTIDE SEQUENCE [LARGE SCALE GENOMIC DNA]</scope>
    <source>
        <strain evidence="1 2">DSM 45044</strain>
    </source>
</reference>
<dbReference type="PANTHER" id="PTHR30458">
    <property type="entry name" value="PHENYLACETIC ACID DEGRADATION PROTEIN PAA"/>
    <property type="match status" value="1"/>
</dbReference>
<proteinExistence type="predicted"/>
<dbReference type="InterPro" id="IPR007814">
    <property type="entry name" value="PaaA_PaaC"/>
</dbReference>
<dbReference type="SUPFAM" id="SSF47240">
    <property type="entry name" value="Ferritin-like"/>
    <property type="match status" value="1"/>
</dbReference>
<dbReference type="Pfam" id="PF05138">
    <property type="entry name" value="PaaA_PaaC"/>
    <property type="match status" value="1"/>
</dbReference>
<accession>A0A562UXW2</accession>
<evidence type="ECO:0000313" key="1">
    <source>
        <dbReference type="EMBL" id="TWJ10471.1"/>
    </source>
</evidence>
<comment type="caution">
    <text evidence="1">The sequence shown here is derived from an EMBL/GenBank/DDBJ whole genome shotgun (WGS) entry which is preliminary data.</text>
</comment>